<dbReference type="EMBL" id="BPLQ01015341">
    <property type="protein sequence ID" value="GIY87490.1"/>
    <property type="molecule type" value="Genomic_DNA"/>
</dbReference>
<comment type="caution">
    <text evidence="2">The sequence shown here is derived from an EMBL/GenBank/DDBJ whole genome shotgun (WGS) entry which is preliminary data.</text>
</comment>
<dbReference type="AlphaFoldDB" id="A0AAV4WX74"/>
<evidence type="ECO:0000256" key="1">
    <source>
        <dbReference type="SAM" id="MobiDB-lite"/>
    </source>
</evidence>
<gene>
    <name evidence="2" type="ORF">CDAR_321151</name>
</gene>
<sequence length="109" mass="12046">MRLYCRGGRQGDVHREPRQTPSGNRQREDRAGHPQSGQLFRRDQHLEHGNGGEQADRVRQVRGILGPLLPLQAGHVGCPEGLSRGAGPPGSDRSKATGKIQERGRRKEK</sequence>
<evidence type="ECO:0000313" key="3">
    <source>
        <dbReference type="Proteomes" id="UP001054837"/>
    </source>
</evidence>
<dbReference type="Proteomes" id="UP001054837">
    <property type="component" value="Unassembled WGS sequence"/>
</dbReference>
<proteinExistence type="predicted"/>
<feature type="compositionally biased region" description="Basic and acidic residues" evidence="1">
    <location>
        <begin position="40"/>
        <end position="57"/>
    </location>
</feature>
<evidence type="ECO:0000313" key="2">
    <source>
        <dbReference type="EMBL" id="GIY87490.1"/>
    </source>
</evidence>
<organism evidence="2 3">
    <name type="scientific">Caerostris darwini</name>
    <dbReference type="NCBI Taxonomy" id="1538125"/>
    <lineage>
        <taxon>Eukaryota</taxon>
        <taxon>Metazoa</taxon>
        <taxon>Ecdysozoa</taxon>
        <taxon>Arthropoda</taxon>
        <taxon>Chelicerata</taxon>
        <taxon>Arachnida</taxon>
        <taxon>Araneae</taxon>
        <taxon>Araneomorphae</taxon>
        <taxon>Entelegynae</taxon>
        <taxon>Araneoidea</taxon>
        <taxon>Araneidae</taxon>
        <taxon>Caerostris</taxon>
    </lineage>
</organism>
<keyword evidence="3" id="KW-1185">Reference proteome</keyword>
<reference evidence="2 3" key="1">
    <citation type="submission" date="2021-06" db="EMBL/GenBank/DDBJ databases">
        <title>Caerostris darwini draft genome.</title>
        <authorList>
            <person name="Kono N."/>
            <person name="Arakawa K."/>
        </authorList>
    </citation>
    <scope>NUCLEOTIDE SEQUENCE [LARGE SCALE GENOMIC DNA]</scope>
</reference>
<accession>A0AAV4WX74</accession>
<name>A0AAV4WX74_9ARAC</name>
<protein>
    <submittedName>
        <fullName evidence="2">Uncharacterized protein</fullName>
    </submittedName>
</protein>
<feature type="region of interest" description="Disordered" evidence="1">
    <location>
        <begin position="70"/>
        <end position="109"/>
    </location>
</feature>
<feature type="region of interest" description="Disordered" evidence="1">
    <location>
        <begin position="1"/>
        <end position="57"/>
    </location>
</feature>
<feature type="compositionally biased region" description="Basic and acidic residues" evidence="1">
    <location>
        <begin position="9"/>
        <end position="18"/>
    </location>
</feature>
<feature type="compositionally biased region" description="Basic and acidic residues" evidence="1">
    <location>
        <begin position="92"/>
        <end position="109"/>
    </location>
</feature>